<dbReference type="Pfam" id="PF00078">
    <property type="entry name" value="RVT_1"/>
    <property type="match status" value="1"/>
</dbReference>
<feature type="domain" description="Reverse transcriptase" evidence="1">
    <location>
        <begin position="1"/>
        <end position="135"/>
    </location>
</feature>
<evidence type="ECO:0000259" key="1">
    <source>
        <dbReference type="PROSITE" id="PS50878"/>
    </source>
</evidence>
<keyword evidence="2" id="KW-0378">Hydrolase</keyword>
<dbReference type="EMBL" id="KN643220">
    <property type="protein sequence ID" value="KHN44526.1"/>
    <property type="molecule type" value="Genomic_DNA"/>
</dbReference>
<name>A0A0B2SCQ3_GLYSO</name>
<dbReference type="AlphaFoldDB" id="A0A0B2SCQ3"/>
<dbReference type="InterPro" id="IPR043502">
    <property type="entry name" value="DNA/RNA_pol_sf"/>
</dbReference>
<proteinExistence type="predicted"/>
<dbReference type="Proteomes" id="UP000053555">
    <property type="component" value="Unassembled WGS sequence"/>
</dbReference>
<sequence length="135" mass="15289">GFLDYMLKRMGFCESWRKWINGCLNTATISILINGSPSKEFTPKRGLRQGDPLAPFLFNIVVEGLTGLMRSAVSKNLFRSYLVGSLKEEVNILQYADDTLFFGDPTQQNVRSLKCILRCFENVSGLKINYSKSHL</sequence>
<dbReference type="PANTHER" id="PTHR46890">
    <property type="entry name" value="NON-LTR RETROLELEMENT REVERSE TRANSCRIPTASE-LIKE PROTEIN-RELATED"/>
    <property type="match status" value="1"/>
</dbReference>
<keyword evidence="2" id="KW-0548">Nucleotidyltransferase</keyword>
<organism evidence="2">
    <name type="scientific">Glycine soja</name>
    <name type="common">Wild soybean</name>
    <dbReference type="NCBI Taxonomy" id="3848"/>
    <lineage>
        <taxon>Eukaryota</taxon>
        <taxon>Viridiplantae</taxon>
        <taxon>Streptophyta</taxon>
        <taxon>Embryophyta</taxon>
        <taxon>Tracheophyta</taxon>
        <taxon>Spermatophyta</taxon>
        <taxon>Magnoliopsida</taxon>
        <taxon>eudicotyledons</taxon>
        <taxon>Gunneridae</taxon>
        <taxon>Pentapetalae</taxon>
        <taxon>rosids</taxon>
        <taxon>fabids</taxon>
        <taxon>Fabales</taxon>
        <taxon>Fabaceae</taxon>
        <taxon>Papilionoideae</taxon>
        <taxon>50 kb inversion clade</taxon>
        <taxon>NPAAA clade</taxon>
        <taxon>indigoferoid/millettioid clade</taxon>
        <taxon>Phaseoleae</taxon>
        <taxon>Glycine</taxon>
        <taxon>Glycine subgen. Soja</taxon>
    </lineage>
</organism>
<accession>A0A0B2SCQ3</accession>
<dbReference type="InterPro" id="IPR000477">
    <property type="entry name" value="RT_dom"/>
</dbReference>
<dbReference type="GO" id="GO:0003964">
    <property type="term" value="F:RNA-directed DNA polymerase activity"/>
    <property type="evidence" value="ECO:0007669"/>
    <property type="project" value="UniProtKB-KW"/>
</dbReference>
<gene>
    <name evidence="2" type="ORF">glysoja_045968</name>
</gene>
<dbReference type="PANTHER" id="PTHR46890:SF50">
    <property type="entry name" value="RNA-DIRECTED DNA POLYMERASE, EUKARYOTA, REVERSE TRANSCRIPTASE ZINC-BINDING DOMAIN PROTEIN-RELATED"/>
    <property type="match status" value="1"/>
</dbReference>
<reference evidence="2" key="1">
    <citation type="submission" date="2014-07" db="EMBL/GenBank/DDBJ databases">
        <title>Identification of a novel salt tolerance gene in wild soybean by whole-genome sequencing.</title>
        <authorList>
            <person name="Lam H.-M."/>
            <person name="Qi X."/>
            <person name="Li M.-W."/>
            <person name="Liu X."/>
            <person name="Xie M."/>
            <person name="Ni M."/>
            <person name="Xu X."/>
        </authorList>
    </citation>
    <scope>NUCLEOTIDE SEQUENCE [LARGE SCALE GENOMIC DNA]</scope>
    <source>
        <tissue evidence="2">Root</tissue>
    </source>
</reference>
<feature type="non-terminal residue" evidence="2">
    <location>
        <position position="135"/>
    </location>
</feature>
<dbReference type="GO" id="GO:0016787">
    <property type="term" value="F:hydrolase activity"/>
    <property type="evidence" value="ECO:0007669"/>
    <property type="project" value="UniProtKB-KW"/>
</dbReference>
<dbReference type="InterPro" id="IPR052343">
    <property type="entry name" value="Retrotransposon-Effector_Assoc"/>
</dbReference>
<feature type="non-terminal residue" evidence="2">
    <location>
        <position position="1"/>
    </location>
</feature>
<keyword evidence="2" id="KW-0695">RNA-directed DNA polymerase</keyword>
<keyword evidence="2" id="KW-0808">Transferase</keyword>
<protein>
    <submittedName>
        <fullName evidence="2">LINE-1 reverse transcriptase like</fullName>
        <ecNumber evidence="2">3.1.27.-</ecNumber>
    </submittedName>
</protein>
<dbReference type="SUPFAM" id="SSF56672">
    <property type="entry name" value="DNA/RNA polymerases"/>
    <property type="match status" value="1"/>
</dbReference>
<evidence type="ECO:0000313" key="2">
    <source>
        <dbReference type="EMBL" id="KHN44526.1"/>
    </source>
</evidence>
<dbReference type="EC" id="3.1.27.-" evidence="2"/>
<dbReference type="PROSITE" id="PS50878">
    <property type="entry name" value="RT_POL"/>
    <property type="match status" value="1"/>
</dbReference>